<organism evidence="3 4">
    <name type="scientific">Toxocara canis</name>
    <name type="common">Canine roundworm</name>
    <dbReference type="NCBI Taxonomy" id="6265"/>
    <lineage>
        <taxon>Eukaryota</taxon>
        <taxon>Metazoa</taxon>
        <taxon>Ecdysozoa</taxon>
        <taxon>Nematoda</taxon>
        <taxon>Chromadorea</taxon>
        <taxon>Rhabditida</taxon>
        <taxon>Spirurina</taxon>
        <taxon>Ascaridomorpha</taxon>
        <taxon>Ascaridoidea</taxon>
        <taxon>Toxocaridae</taxon>
        <taxon>Toxocara</taxon>
    </lineage>
</organism>
<dbReference type="Proteomes" id="UP000031036">
    <property type="component" value="Unassembled WGS sequence"/>
</dbReference>
<proteinExistence type="predicted"/>
<dbReference type="InterPro" id="IPR027073">
    <property type="entry name" value="5_3_exoribonuclease"/>
</dbReference>
<dbReference type="Pfam" id="PF18332">
    <property type="entry name" value="XRN1_D1"/>
    <property type="match status" value="1"/>
</dbReference>
<name>A0A0B2UIZ3_TOXCA</name>
<dbReference type="GO" id="GO:0003723">
    <property type="term" value="F:RNA binding"/>
    <property type="evidence" value="ECO:0007669"/>
    <property type="project" value="TreeGrafter"/>
</dbReference>
<reference evidence="3 4" key="1">
    <citation type="submission" date="2014-11" db="EMBL/GenBank/DDBJ databases">
        <title>Genetic blueprint of the zoonotic pathogen Toxocara canis.</title>
        <authorList>
            <person name="Zhu X.-Q."/>
            <person name="Korhonen P.K."/>
            <person name="Cai H."/>
            <person name="Young N.D."/>
            <person name="Nejsum P."/>
            <person name="von Samson-Himmelstjerna G."/>
            <person name="Boag P.R."/>
            <person name="Tan P."/>
            <person name="Li Q."/>
            <person name="Min J."/>
            <person name="Yang Y."/>
            <person name="Wang X."/>
            <person name="Fang X."/>
            <person name="Hall R.S."/>
            <person name="Hofmann A."/>
            <person name="Sternberg P.W."/>
            <person name="Jex A.R."/>
            <person name="Gasser R.B."/>
        </authorList>
    </citation>
    <scope>NUCLEOTIDE SEQUENCE [LARGE SCALE GENOMIC DNA]</scope>
    <source>
        <strain evidence="3">PN_DK_2014</strain>
    </source>
</reference>
<dbReference type="FunFam" id="1.25.40.1050:FF:000001">
    <property type="entry name" value="5'-3' exoribonuclease 1"/>
    <property type="match status" value="1"/>
</dbReference>
<dbReference type="OMA" id="THDIAEC"/>
<dbReference type="InterPro" id="IPR047007">
    <property type="entry name" value="XRN1_D1_sf"/>
</dbReference>
<dbReference type="PANTHER" id="PTHR12341">
    <property type="entry name" value="5'-&gt;3' EXORIBONUCLEASE"/>
    <property type="match status" value="1"/>
</dbReference>
<dbReference type="GO" id="GO:0004534">
    <property type="term" value="F:5'-3' RNA exonuclease activity"/>
    <property type="evidence" value="ECO:0007669"/>
    <property type="project" value="TreeGrafter"/>
</dbReference>
<gene>
    <name evidence="3" type="primary">XRN1</name>
    <name evidence="3" type="ORF">Tcan_02559</name>
</gene>
<comment type="caution">
    <text evidence="3">The sequence shown here is derived from an EMBL/GenBank/DDBJ whole genome shotgun (WGS) entry which is preliminary data.</text>
</comment>
<dbReference type="Gene3D" id="1.25.40.1050">
    <property type="match status" value="1"/>
</dbReference>
<evidence type="ECO:0000259" key="2">
    <source>
        <dbReference type="Pfam" id="PF18332"/>
    </source>
</evidence>
<accession>A0A0B2UIZ3</accession>
<dbReference type="Gene3D" id="2.170.260.40">
    <property type="match status" value="1"/>
</dbReference>
<dbReference type="Pfam" id="PF17846">
    <property type="entry name" value="XRN_M"/>
    <property type="match status" value="1"/>
</dbReference>
<dbReference type="OrthoDB" id="372487at2759"/>
<dbReference type="GO" id="GO:0016075">
    <property type="term" value="P:rRNA catabolic process"/>
    <property type="evidence" value="ECO:0007669"/>
    <property type="project" value="TreeGrafter"/>
</dbReference>
<dbReference type="EMBL" id="JPKZ01022804">
    <property type="protein sequence ID" value="KHN71056.1"/>
    <property type="molecule type" value="Genomic_DNA"/>
</dbReference>
<feature type="domain" description="5'-3' exoribonuclease 1 D1" evidence="2">
    <location>
        <begin position="150"/>
        <end position="247"/>
    </location>
</feature>
<sequence>MEMGFELSSPFHPFEQLMAVLPAASAECLPTPLQELMFDESSPILDFYPRDFETDLNGKKNDWEAVVLIPFINEKRLLDAIATKESRLTDEEKRRNSHGPHLLFTTDTSNPTLLKSSLEGAFPDIPNCIAKMTEVDMNQFRIPRSQVVHGLLSGVRLDVLFPGFPTMKHIPHTAELHFASICVFQQPSRKQSMILKIGERPEFNKDMLEVAFDLIDKEVHIDWPILKRALVHSIWTAEKNEFERYGIDVDEQKGIALVRPMLGVQYQVEKKKVVAKRQWCSPQNAKPVSINVVVRVNRHLLLNTIY</sequence>
<dbReference type="GO" id="GO:0000956">
    <property type="term" value="P:nuclear-transcribed mRNA catabolic process"/>
    <property type="evidence" value="ECO:0007669"/>
    <property type="project" value="TreeGrafter"/>
</dbReference>
<feature type="domain" description="Xrn1 helical" evidence="1">
    <location>
        <begin position="2"/>
        <end position="111"/>
    </location>
</feature>
<evidence type="ECO:0000259" key="1">
    <source>
        <dbReference type="Pfam" id="PF17846"/>
    </source>
</evidence>
<evidence type="ECO:0000313" key="4">
    <source>
        <dbReference type="Proteomes" id="UP000031036"/>
    </source>
</evidence>
<dbReference type="InterPro" id="IPR041412">
    <property type="entry name" value="Xrn1_helical"/>
</dbReference>
<dbReference type="GO" id="GO:0005634">
    <property type="term" value="C:nucleus"/>
    <property type="evidence" value="ECO:0007669"/>
    <property type="project" value="TreeGrafter"/>
</dbReference>
<protein>
    <submittedName>
        <fullName evidence="3">5'-3' exoribonuclease 1</fullName>
    </submittedName>
</protein>
<dbReference type="STRING" id="6265.A0A0B2UIZ3"/>
<keyword evidence="4" id="KW-1185">Reference proteome</keyword>
<dbReference type="InterPro" id="IPR040992">
    <property type="entry name" value="XRN1_D1"/>
</dbReference>
<evidence type="ECO:0000313" key="3">
    <source>
        <dbReference type="EMBL" id="KHN71056.1"/>
    </source>
</evidence>
<dbReference type="AlphaFoldDB" id="A0A0B2UIZ3"/>
<dbReference type="PANTHER" id="PTHR12341:SF7">
    <property type="entry name" value="5'-3' EXORIBONUCLEASE 1"/>
    <property type="match status" value="1"/>
</dbReference>